<evidence type="ECO:0000313" key="2">
    <source>
        <dbReference type="EMBL" id="PMF20057.1"/>
    </source>
</evidence>
<name>A0A2N7CCM0_VIBSP</name>
<sequence>MKNALTVEEFAEAYSLNPATVRTNVTRKPDSLPKVLRIGRSVRFLVSEIEKWEKTLLETA</sequence>
<gene>
    <name evidence="2" type="ORF">BCV19_12245</name>
</gene>
<proteinExistence type="predicted"/>
<reference evidence="3" key="1">
    <citation type="submission" date="2016-07" db="EMBL/GenBank/DDBJ databases">
        <title>Nontailed viruses are major unrecognized killers of bacteria in the ocean.</title>
        <authorList>
            <person name="Kauffman K."/>
            <person name="Hussain F."/>
            <person name="Yang J."/>
            <person name="Arevalo P."/>
            <person name="Brown J."/>
            <person name="Cutler M."/>
            <person name="Kelly L."/>
            <person name="Polz M.F."/>
        </authorList>
    </citation>
    <scope>NUCLEOTIDE SEQUENCE [LARGE SCALE GENOMIC DNA]</scope>
    <source>
        <strain evidence="3">10N.286.54.F3</strain>
    </source>
</reference>
<accession>A0A2N7CCM0</accession>
<dbReference type="EMBL" id="MCSW01000182">
    <property type="protein sequence ID" value="PMF20057.1"/>
    <property type="molecule type" value="Genomic_DNA"/>
</dbReference>
<dbReference type="InterPro" id="IPR041657">
    <property type="entry name" value="HTH_17"/>
</dbReference>
<comment type="caution">
    <text evidence="2">The sequence shown here is derived from an EMBL/GenBank/DDBJ whole genome shotgun (WGS) entry which is preliminary data.</text>
</comment>
<organism evidence="2 3">
    <name type="scientific">Vibrio splendidus</name>
    <dbReference type="NCBI Taxonomy" id="29497"/>
    <lineage>
        <taxon>Bacteria</taxon>
        <taxon>Pseudomonadati</taxon>
        <taxon>Pseudomonadota</taxon>
        <taxon>Gammaproteobacteria</taxon>
        <taxon>Vibrionales</taxon>
        <taxon>Vibrionaceae</taxon>
        <taxon>Vibrio</taxon>
    </lineage>
</organism>
<feature type="domain" description="Helix-turn-helix" evidence="1">
    <location>
        <begin position="5"/>
        <end position="52"/>
    </location>
</feature>
<evidence type="ECO:0000259" key="1">
    <source>
        <dbReference type="Pfam" id="PF12728"/>
    </source>
</evidence>
<dbReference type="Pfam" id="PF12728">
    <property type="entry name" value="HTH_17"/>
    <property type="match status" value="1"/>
</dbReference>
<dbReference type="Proteomes" id="UP000235405">
    <property type="component" value="Unassembled WGS sequence"/>
</dbReference>
<protein>
    <submittedName>
        <fullName evidence="2">Helix-turn-helix domain-containing protein</fullName>
    </submittedName>
</protein>
<evidence type="ECO:0000313" key="3">
    <source>
        <dbReference type="Proteomes" id="UP000235405"/>
    </source>
</evidence>
<dbReference type="AlphaFoldDB" id="A0A2N7CCM0"/>
<dbReference type="RefSeq" id="WP_025589484.1">
    <property type="nucleotide sequence ID" value="NZ_MCSW01000182.1"/>
</dbReference>